<evidence type="ECO:0000256" key="1">
    <source>
        <dbReference type="ARBA" id="ARBA00006721"/>
    </source>
</evidence>
<feature type="transmembrane region" description="Helical" evidence="4">
    <location>
        <begin position="12"/>
        <end position="31"/>
    </location>
</feature>
<name>A0A6H0XUU7_9PEZI</name>
<accession>A0A6H0XUU7</accession>
<dbReference type="InterPro" id="IPR050757">
    <property type="entry name" value="Collagen_mod_GT25"/>
</dbReference>
<evidence type="ECO:0000256" key="4">
    <source>
        <dbReference type="SAM" id="Phobius"/>
    </source>
</evidence>
<reference evidence="5 6" key="1">
    <citation type="journal article" date="2016" name="Sci. Rep.">
        <title>Peltaster fructicola genome reveals evolution from an invasive phytopathogen to an ectophytic parasite.</title>
        <authorList>
            <person name="Xu C."/>
            <person name="Chen H."/>
            <person name="Gleason M.L."/>
            <person name="Xu J.R."/>
            <person name="Liu H."/>
            <person name="Zhang R."/>
            <person name="Sun G."/>
        </authorList>
    </citation>
    <scope>NUCLEOTIDE SEQUENCE [LARGE SCALE GENOMIC DNA]</scope>
    <source>
        <strain evidence="5 6">LNHT1506</strain>
    </source>
</reference>
<keyword evidence="3" id="KW-0808">Transferase</keyword>
<proteinExistence type="inferred from homology"/>
<keyword evidence="4" id="KW-0812">Transmembrane</keyword>
<dbReference type="CDD" id="cd06532">
    <property type="entry name" value="Glyco_transf_25"/>
    <property type="match status" value="1"/>
</dbReference>
<dbReference type="GO" id="GO:0016740">
    <property type="term" value="F:transferase activity"/>
    <property type="evidence" value="ECO:0007669"/>
    <property type="project" value="UniProtKB-KW"/>
</dbReference>
<evidence type="ECO:0000256" key="2">
    <source>
        <dbReference type="ARBA" id="ARBA00022676"/>
    </source>
</evidence>
<organism evidence="5 6">
    <name type="scientific">Peltaster fructicola</name>
    <dbReference type="NCBI Taxonomy" id="286661"/>
    <lineage>
        <taxon>Eukaryota</taxon>
        <taxon>Fungi</taxon>
        <taxon>Dikarya</taxon>
        <taxon>Ascomycota</taxon>
        <taxon>Pezizomycotina</taxon>
        <taxon>Dothideomycetes</taxon>
        <taxon>Dothideomycetes incertae sedis</taxon>
        <taxon>Peltaster</taxon>
    </lineage>
</organism>
<keyword evidence="4" id="KW-0472">Membrane</keyword>
<comment type="similarity">
    <text evidence="1">Belongs to the glycosyltransferase 25 family.</text>
</comment>
<evidence type="ECO:0008006" key="7">
    <source>
        <dbReference type="Google" id="ProtNLM"/>
    </source>
</evidence>
<dbReference type="PANTHER" id="PTHR10730">
    <property type="entry name" value="PROCOLLAGEN-LYSINE,2-OXOGLUTARATE 5-DIOXYGENASE/GLYCOSYLTRANSFERASE 25 FAMILY MEMBER"/>
    <property type="match status" value="1"/>
</dbReference>
<sequence>MAVILLSARVKYAAALLGILVVIFLLVQFGGQHSTIPFRTTGRKTIDRLIEDTQNATLGKIYAINLPARTDHRDSLSLAAAFTGLQISYSDAVVDVLDKALPPGNGGTMKMTEKGNWRAHMNILRDMVENNISSALILEDDADWDIRIKAQMRRFAQATRRLLQPLPGTNDTFLRSTMPPLSRQLEDEHGYNAIVDDKVVVETPRDSPYGDLSRWDILWIGHCGTLFPEESRRHDVPVGRGVMLLDETVPAPQHVKERFGSLDILDQYPPHTRVVHHVRENVCTPGYAVSLPGARRILYELGVHYMDAITDLSLNKYCEGDGKEDSEFKSHVCLSVQPELIQSHRAAGSMNKFSDIDDFNDKVIEQAYTINIRWSARVNLPKLVAGSTDYIDLFKDDEGSFDLAWSGDG</sequence>
<keyword evidence="4" id="KW-1133">Transmembrane helix</keyword>
<dbReference type="PANTHER" id="PTHR10730:SF53">
    <property type="entry name" value="GLYCOSYLTRANSFERASE 25 FAMILY MEMBER"/>
    <property type="match status" value="1"/>
</dbReference>
<dbReference type="InterPro" id="IPR002654">
    <property type="entry name" value="Glyco_trans_25"/>
</dbReference>
<dbReference type="EMBL" id="CP051141">
    <property type="protein sequence ID" value="QIW98440.1"/>
    <property type="molecule type" value="Genomic_DNA"/>
</dbReference>
<evidence type="ECO:0000313" key="6">
    <source>
        <dbReference type="Proteomes" id="UP000503462"/>
    </source>
</evidence>
<dbReference type="OrthoDB" id="47375at2759"/>
<keyword evidence="2" id="KW-0328">Glycosyltransferase</keyword>
<protein>
    <recommendedName>
        <fullName evidence="7">Glycosyltransferase family 25 protein</fullName>
    </recommendedName>
</protein>
<keyword evidence="6" id="KW-1185">Reference proteome</keyword>
<dbReference type="AlphaFoldDB" id="A0A6H0XUU7"/>
<evidence type="ECO:0000313" key="5">
    <source>
        <dbReference type="EMBL" id="QIW98440.1"/>
    </source>
</evidence>
<dbReference type="Proteomes" id="UP000503462">
    <property type="component" value="Chromosome 3"/>
</dbReference>
<gene>
    <name evidence="5" type="ORF">AMS68_003958</name>
</gene>
<evidence type="ECO:0000256" key="3">
    <source>
        <dbReference type="ARBA" id="ARBA00022679"/>
    </source>
</evidence>